<proteinExistence type="predicted"/>
<evidence type="ECO:0000313" key="2">
    <source>
        <dbReference type="EMBL" id="TGE23120.1"/>
    </source>
</evidence>
<dbReference type="Pfam" id="PF09832">
    <property type="entry name" value="DUF2059"/>
    <property type="match status" value="1"/>
</dbReference>
<dbReference type="AlphaFoldDB" id="A0A4Z0PZA2"/>
<protein>
    <submittedName>
        <fullName evidence="2">DUF2059 domain-containing protein</fullName>
    </submittedName>
</protein>
<reference evidence="2 3" key="1">
    <citation type="submission" date="2019-04" db="EMBL/GenBank/DDBJ databases">
        <authorList>
            <person name="Feng G."/>
            <person name="Zhang J."/>
            <person name="Zhu H."/>
        </authorList>
    </citation>
    <scope>NUCLEOTIDE SEQUENCE [LARGE SCALE GENOMIC DNA]</scope>
    <source>
        <strain evidence="2 3">9PBR-1</strain>
    </source>
</reference>
<evidence type="ECO:0000313" key="3">
    <source>
        <dbReference type="Proteomes" id="UP000298471"/>
    </source>
</evidence>
<dbReference type="EMBL" id="SRMB01000005">
    <property type="protein sequence ID" value="TGE23120.1"/>
    <property type="molecule type" value="Genomic_DNA"/>
</dbReference>
<dbReference type="OrthoDB" id="1143459at2"/>
<feature type="domain" description="DUF2059" evidence="1">
    <location>
        <begin position="123"/>
        <end position="180"/>
    </location>
</feature>
<gene>
    <name evidence="2" type="ORF">E5K02_22475</name>
</gene>
<sequence>MSGALLSRCRRRGRHAEKGRHFPVSCVPACMKQLLTLVTVLTFALPLAAQTTSAPTTAAPVAAISPKQRQAAEELLQMMKMEENMNKSIDQMVSMQVQQRPDMKQVEPELRTFMTKHMSWATLKDDMVQLYAAEFTEKDLRNLTAFYKSPTGQKLLDKQPELMRATMQMGQQRLQQNIPELQQLIEKKMQTQDTKQ</sequence>
<name>A0A4Z0PZA2_9BACT</name>
<keyword evidence="3" id="KW-1185">Reference proteome</keyword>
<dbReference type="InterPro" id="IPR018637">
    <property type="entry name" value="DUF2059"/>
</dbReference>
<evidence type="ECO:0000259" key="1">
    <source>
        <dbReference type="Pfam" id="PF09832"/>
    </source>
</evidence>
<organism evidence="2 3">
    <name type="scientific">Hymenobacter metallicola</name>
    <dbReference type="NCBI Taxonomy" id="2563114"/>
    <lineage>
        <taxon>Bacteria</taxon>
        <taxon>Pseudomonadati</taxon>
        <taxon>Bacteroidota</taxon>
        <taxon>Cytophagia</taxon>
        <taxon>Cytophagales</taxon>
        <taxon>Hymenobacteraceae</taxon>
        <taxon>Hymenobacter</taxon>
    </lineage>
</organism>
<dbReference type="Proteomes" id="UP000298471">
    <property type="component" value="Unassembled WGS sequence"/>
</dbReference>
<accession>A0A4Z0PZA2</accession>
<comment type="caution">
    <text evidence="2">The sequence shown here is derived from an EMBL/GenBank/DDBJ whole genome shotgun (WGS) entry which is preliminary data.</text>
</comment>